<gene>
    <name evidence="3" type="ORF">GCM10007852_27530</name>
</gene>
<keyword evidence="1" id="KW-0560">Oxidoreductase</keyword>
<dbReference type="Proteomes" id="UP001156601">
    <property type="component" value="Unassembled WGS sequence"/>
</dbReference>
<dbReference type="AlphaFoldDB" id="A0AA37T5G7"/>
<dbReference type="InterPro" id="IPR014182">
    <property type="entry name" value="ADH_Zn_typ-1"/>
</dbReference>
<dbReference type="InterPro" id="IPR013154">
    <property type="entry name" value="ADH-like_N"/>
</dbReference>
<dbReference type="Gene3D" id="3.40.50.720">
    <property type="entry name" value="NAD(P)-binding Rossmann-like Domain"/>
    <property type="match status" value="1"/>
</dbReference>
<dbReference type="EMBL" id="BSOT01000006">
    <property type="protein sequence ID" value="GLR71845.1"/>
    <property type="molecule type" value="Genomic_DNA"/>
</dbReference>
<dbReference type="Pfam" id="PF08240">
    <property type="entry name" value="ADH_N"/>
    <property type="match status" value="1"/>
</dbReference>
<evidence type="ECO:0000259" key="2">
    <source>
        <dbReference type="SMART" id="SM00829"/>
    </source>
</evidence>
<dbReference type="InterPro" id="IPR036291">
    <property type="entry name" value="NAD(P)-bd_dom_sf"/>
</dbReference>
<dbReference type="InterPro" id="IPR052585">
    <property type="entry name" value="Lipid_raft_assoc_Zn_ADH"/>
</dbReference>
<organism evidence="3 4">
    <name type="scientific">Agaribacter marinus</name>
    <dbReference type="NCBI Taxonomy" id="1431249"/>
    <lineage>
        <taxon>Bacteria</taxon>
        <taxon>Pseudomonadati</taxon>
        <taxon>Pseudomonadota</taxon>
        <taxon>Gammaproteobacteria</taxon>
        <taxon>Alteromonadales</taxon>
        <taxon>Alteromonadaceae</taxon>
        <taxon>Agaribacter</taxon>
    </lineage>
</organism>
<accession>A0AA37T5G7</accession>
<dbReference type="GO" id="GO:0016491">
    <property type="term" value="F:oxidoreductase activity"/>
    <property type="evidence" value="ECO:0007669"/>
    <property type="project" value="UniProtKB-KW"/>
</dbReference>
<dbReference type="InterPro" id="IPR011032">
    <property type="entry name" value="GroES-like_sf"/>
</dbReference>
<proteinExistence type="inferred from homology"/>
<keyword evidence="4" id="KW-1185">Reference proteome</keyword>
<name>A0AA37T5G7_9ALTE</name>
<keyword evidence="1" id="KW-0862">Zinc</keyword>
<reference evidence="3" key="2">
    <citation type="submission" date="2023-01" db="EMBL/GenBank/DDBJ databases">
        <title>Draft genome sequence of Agaribacter marinus strain NBRC 110023.</title>
        <authorList>
            <person name="Sun Q."/>
            <person name="Mori K."/>
        </authorList>
    </citation>
    <scope>NUCLEOTIDE SEQUENCE</scope>
    <source>
        <strain evidence="3">NBRC 110023</strain>
    </source>
</reference>
<dbReference type="NCBIfam" id="TIGR02817">
    <property type="entry name" value="adh_fam_1"/>
    <property type="match status" value="1"/>
</dbReference>
<evidence type="ECO:0000256" key="1">
    <source>
        <dbReference type="RuleBase" id="RU364000"/>
    </source>
</evidence>
<dbReference type="PANTHER" id="PTHR43482">
    <property type="entry name" value="PROTEIN AST1-RELATED"/>
    <property type="match status" value="1"/>
</dbReference>
<dbReference type="GO" id="GO:0008270">
    <property type="term" value="F:zinc ion binding"/>
    <property type="evidence" value="ECO:0007669"/>
    <property type="project" value="InterPro"/>
</dbReference>
<feature type="domain" description="Enoyl reductase (ER)" evidence="2">
    <location>
        <begin position="5"/>
        <end position="334"/>
    </location>
</feature>
<comment type="similarity">
    <text evidence="1">Belongs to the zinc-containing alcohol dehydrogenase family. Quinone oxidoreductase subfamily.</text>
</comment>
<dbReference type="CDD" id="cd08252">
    <property type="entry name" value="AL_MDR"/>
    <property type="match status" value="1"/>
</dbReference>
<evidence type="ECO:0000313" key="3">
    <source>
        <dbReference type="EMBL" id="GLR71845.1"/>
    </source>
</evidence>
<sequence length="337" mass="36512">MKAIGYIESLAIEEHNALMDIESPKPTASGRDLLVKIAAIAVNPVDCKVRMRAQPENGQHKILGWDAVGEVVAVGEDVSLFSVGEQVFYAGDLTRQGTNAEYHLVDERIVGKKPVTISNAEAAAIPLTAITAWELLFDRLALQQNKETTKDILLVTGAAGGVGSILVQLAKTLIAATVIGTASRDESKVWLEKLGVDHVIDHTKPLKSQLGALGIDAVTHVASLNATDSYFEQFVDILAPFGKLGLIDDPDTIPINSLKSKSISLHWEFMYTHSMFKTDSMIQQHHLLNQVSALIDQGKIRTTLGQHLGLINAKNLRKAHQMLESGCAIGKLVLEGF</sequence>
<keyword evidence="1" id="KW-0479">Metal-binding</keyword>
<dbReference type="Gene3D" id="3.90.180.10">
    <property type="entry name" value="Medium-chain alcohol dehydrogenases, catalytic domain"/>
    <property type="match status" value="1"/>
</dbReference>
<evidence type="ECO:0000313" key="4">
    <source>
        <dbReference type="Proteomes" id="UP001156601"/>
    </source>
</evidence>
<comment type="caution">
    <text evidence="3">The sequence shown here is derived from an EMBL/GenBank/DDBJ whole genome shotgun (WGS) entry which is preliminary data.</text>
</comment>
<dbReference type="RefSeq" id="WP_284218176.1">
    <property type="nucleotide sequence ID" value="NZ_BSOT01000006.1"/>
</dbReference>
<dbReference type="SMART" id="SM00829">
    <property type="entry name" value="PKS_ER"/>
    <property type="match status" value="1"/>
</dbReference>
<dbReference type="InterPro" id="IPR020843">
    <property type="entry name" value="ER"/>
</dbReference>
<protein>
    <recommendedName>
        <fullName evidence="1">Zinc-type alcohol dehydrogenase-like protein</fullName>
    </recommendedName>
</protein>
<reference evidence="3" key="1">
    <citation type="journal article" date="2014" name="Int. J. Syst. Evol. Microbiol.">
        <title>Complete genome sequence of Corynebacterium casei LMG S-19264T (=DSM 44701T), isolated from a smear-ripened cheese.</title>
        <authorList>
            <consortium name="US DOE Joint Genome Institute (JGI-PGF)"/>
            <person name="Walter F."/>
            <person name="Albersmeier A."/>
            <person name="Kalinowski J."/>
            <person name="Ruckert C."/>
        </authorList>
    </citation>
    <scope>NUCLEOTIDE SEQUENCE</scope>
    <source>
        <strain evidence="3">NBRC 110023</strain>
    </source>
</reference>
<dbReference type="SUPFAM" id="SSF50129">
    <property type="entry name" value="GroES-like"/>
    <property type="match status" value="1"/>
</dbReference>
<dbReference type="PANTHER" id="PTHR43482:SF1">
    <property type="entry name" value="PROTEIN AST1-RELATED"/>
    <property type="match status" value="1"/>
</dbReference>
<dbReference type="SUPFAM" id="SSF51735">
    <property type="entry name" value="NAD(P)-binding Rossmann-fold domains"/>
    <property type="match status" value="1"/>
</dbReference>
<dbReference type="Pfam" id="PF13602">
    <property type="entry name" value="ADH_zinc_N_2"/>
    <property type="match status" value="1"/>
</dbReference>